<name>I1E328_9GAMM</name>
<dbReference type="EMBL" id="BAFK01000039">
    <property type="protein sequence ID" value="GAB60706.1"/>
    <property type="molecule type" value="Genomic_DNA"/>
</dbReference>
<gene>
    <name evidence="2" type="primary">exoV</name>
    <name evidence="2" type="ORF">RNAN_3732</name>
</gene>
<evidence type="ECO:0000313" key="2">
    <source>
        <dbReference type="EMBL" id="GAB60706.1"/>
    </source>
</evidence>
<evidence type="ECO:0000259" key="1">
    <source>
        <dbReference type="Pfam" id="PF04230"/>
    </source>
</evidence>
<dbReference type="RefSeq" id="WP_008224509.1">
    <property type="nucleotide sequence ID" value="NZ_BAFK01000039.1"/>
</dbReference>
<sequence length="300" mass="33924">MKLYYFKDPKGNFGDDLNPWLWQQLLGDIFNEHDTDLFVGVGTLLNHRIPDAPAVTVFGSGHGYGELPKQHQHWTFYAVRGPLTAKAFGLAGELAITDPASLTPRFHQYSGPKLHKVSFMPHCESARLGDWAKVCALAGIHYIDPRQPFLQVFDAICQSELLLTEAMHGAILADSFRVPWVPVKAYRHISEYKWQDWLMSVGLKSQFNTLSPVWRGDNHLSTASRLKNQLKRGLRHTPLWQKSWGTPPPQASTSRQIEQTATELRQLCQAKAHLSTDAIFAANTERLLATVQRFKQDQGI</sequence>
<dbReference type="Pfam" id="PF04230">
    <property type="entry name" value="PS_pyruv_trans"/>
    <property type="match status" value="1"/>
</dbReference>
<dbReference type="OrthoDB" id="9803627at2"/>
<dbReference type="AlphaFoldDB" id="I1E328"/>
<proteinExistence type="predicted"/>
<comment type="caution">
    <text evidence="2">The sequence shown here is derived from an EMBL/GenBank/DDBJ whole genome shotgun (WGS) entry which is preliminary data.</text>
</comment>
<organism evidence="2 3">
    <name type="scientific">Rheinheimera nanhaiensis E407-8</name>
    <dbReference type="NCBI Taxonomy" id="562729"/>
    <lineage>
        <taxon>Bacteria</taxon>
        <taxon>Pseudomonadati</taxon>
        <taxon>Pseudomonadota</taxon>
        <taxon>Gammaproteobacteria</taxon>
        <taxon>Chromatiales</taxon>
        <taxon>Chromatiaceae</taxon>
        <taxon>Rheinheimera</taxon>
    </lineage>
</organism>
<protein>
    <submittedName>
        <fullName evidence="2">Succinoglycan biosynthesis protein exoV</fullName>
    </submittedName>
</protein>
<evidence type="ECO:0000313" key="3">
    <source>
        <dbReference type="Proteomes" id="UP000004374"/>
    </source>
</evidence>
<dbReference type="InterPro" id="IPR007345">
    <property type="entry name" value="Polysacch_pyruvyl_Trfase"/>
</dbReference>
<dbReference type="Proteomes" id="UP000004374">
    <property type="component" value="Unassembled WGS sequence"/>
</dbReference>
<reference evidence="2 3" key="1">
    <citation type="journal article" date="2012" name="J. Bacteriol.">
        <title>Genome Sequence of the Protease-Producing Bacterium Rheinheimera nanhaiensis E407-8T, Isolated from Deep-Sea Sediment of the South China Sea.</title>
        <authorList>
            <person name="Zhang X.-Y."/>
            <person name="Zhang Y.-J."/>
            <person name="Qin Q.-L."/>
            <person name="Xie B.-B."/>
            <person name="Chen X.-L."/>
            <person name="Zhou B.-C."/>
            <person name="Zhang Y.-Z."/>
        </authorList>
    </citation>
    <scope>NUCLEOTIDE SEQUENCE [LARGE SCALE GENOMIC DNA]</scope>
    <source>
        <strain evidence="2 3">E407-8</strain>
    </source>
</reference>
<accession>I1E328</accession>
<feature type="domain" description="Polysaccharide pyruvyl transferase" evidence="1">
    <location>
        <begin position="137"/>
        <end position="183"/>
    </location>
</feature>
<keyword evidence="3" id="KW-1185">Reference proteome</keyword>
<dbReference type="STRING" id="562729.RNAN_3732"/>